<keyword evidence="3" id="KW-1185">Reference proteome</keyword>
<evidence type="ECO:0000256" key="1">
    <source>
        <dbReference type="SAM" id="Phobius"/>
    </source>
</evidence>
<dbReference type="PANTHER" id="PTHR35040">
    <property type="match status" value="1"/>
</dbReference>
<organism evidence="2 3">
    <name type="scientific">Penicillium argentinense</name>
    <dbReference type="NCBI Taxonomy" id="1131581"/>
    <lineage>
        <taxon>Eukaryota</taxon>
        <taxon>Fungi</taxon>
        <taxon>Dikarya</taxon>
        <taxon>Ascomycota</taxon>
        <taxon>Pezizomycotina</taxon>
        <taxon>Eurotiomycetes</taxon>
        <taxon>Eurotiomycetidae</taxon>
        <taxon>Eurotiales</taxon>
        <taxon>Aspergillaceae</taxon>
        <taxon>Penicillium</taxon>
    </lineage>
</organism>
<name>A0A9W9G2P9_9EURO</name>
<protein>
    <recommendedName>
        <fullName evidence="4">Cell surface spherulin 4-like protein</fullName>
    </recommendedName>
</protein>
<reference evidence="2" key="1">
    <citation type="submission" date="2022-11" db="EMBL/GenBank/DDBJ databases">
        <authorList>
            <person name="Petersen C."/>
        </authorList>
    </citation>
    <scope>NUCLEOTIDE SEQUENCE</scope>
    <source>
        <strain evidence="2">IBT 30761</strain>
    </source>
</reference>
<sequence>MSAAAPEKHVSPRGCLKSRRSKLLASLVVFIVILAAVIPPVVVTSLRKKHNNSMGPKSKVFVPLYVYPAPGAWSPLEDVYVSPFPFSPERTPPDPPSRFSKPNLIPSTRISTHPDVNFTVVINPGNGPGPNSLPDANYTREIPKLSAYSNVRLLGYVHTTYAQRNISLVRKDIETYAAWPKQSSNQSLAVRGIFFDETPQAYSSHSLTYLQNLTDLVKGLDGLGSEPFVVHNPGAIPDSRYLDTADSTVVFEETYSTFQERNGAKLFTAIPDSNRTQLCAVIHSVPDSVEGSDLRGFVKEVRKVADEVFITHLSTDYYASFGTKWAEFVDLMAA</sequence>
<keyword evidence="1" id="KW-0812">Transmembrane</keyword>
<proteinExistence type="predicted"/>
<dbReference type="Pfam" id="PF12138">
    <property type="entry name" value="Spherulin4"/>
    <property type="match status" value="1"/>
</dbReference>
<dbReference type="GeneID" id="81352971"/>
<keyword evidence="1" id="KW-0472">Membrane</keyword>
<reference evidence="2" key="2">
    <citation type="journal article" date="2023" name="IMA Fungus">
        <title>Comparative genomic study of the Penicillium genus elucidates a diverse pangenome and 15 lateral gene transfer events.</title>
        <authorList>
            <person name="Petersen C."/>
            <person name="Sorensen T."/>
            <person name="Nielsen M.R."/>
            <person name="Sondergaard T.E."/>
            <person name="Sorensen J.L."/>
            <person name="Fitzpatrick D.A."/>
            <person name="Frisvad J.C."/>
            <person name="Nielsen K.L."/>
        </authorList>
    </citation>
    <scope>NUCLEOTIDE SEQUENCE</scope>
    <source>
        <strain evidence="2">IBT 30761</strain>
    </source>
</reference>
<evidence type="ECO:0000313" key="2">
    <source>
        <dbReference type="EMBL" id="KAJ5110963.1"/>
    </source>
</evidence>
<dbReference type="PANTHER" id="PTHR35040:SF7">
    <property type="entry name" value="FIBRONECTIN TYPE-III DOMAIN-CONTAINING PROTEIN-RELATED"/>
    <property type="match status" value="1"/>
</dbReference>
<dbReference type="EMBL" id="JAPQKI010000002">
    <property type="protein sequence ID" value="KAJ5110963.1"/>
    <property type="molecule type" value="Genomic_DNA"/>
</dbReference>
<dbReference type="InterPro" id="IPR021986">
    <property type="entry name" value="Spherulin4"/>
</dbReference>
<evidence type="ECO:0008006" key="4">
    <source>
        <dbReference type="Google" id="ProtNLM"/>
    </source>
</evidence>
<evidence type="ECO:0000313" key="3">
    <source>
        <dbReference type="Proteomes" id="UP001149074"/>
    </source>
</evidence>
<dbReference type="RefSeq" id="XP_056479033.1">
    <property type="nucleotide sequence ID" value="XM_056613992.1"/>
</dbReference>
<dbReference type="Proteomes" id="UP001149074">
    <property type="component" value="Unassembled WGS sequence"/>
</dbReference>
<accession>A0A9W9G2P9</accession>
<dbReference type="OrthoDB" id="5342184at2759"/>
<feature type="transmembrane region" description="Helical" evidence="1">
    <location>
        <begin position="23"/>
        <end position="43"/>
    </location>
</feature>
<keyword evidence="1" id="KW-1133">Transmembrane helix</keyword>
<gene>
    <name evidence="2" type="ORF">N7532_001498</name>
</gene>
<dbReference type="AlphaFoldDB" id="A0A9W9G2P9"/>
<comment type="caution">
    <text evidence="2">The sequence shown here is derived from an EMBL/GenBank/DDBJ whole genome shotgun (WGS) entry which is preliminary data.</text>
</comment>